<evidence type="ECO:0000256" key="2">
    <source>
        <dbReference type="SAM" id="SignalP"/>
    </source>
</evidence>
<gene>
    <name evidence="3" type="ORF">JM946_10035</name>
</gene>
<proteinExistence type="predicted"/>
<accession>A0ABS1WVT3</accession>
<comment type="caution">
    <text evidence="3">The sequence shown here is derived from an EMBL/GenBank/DDBJ whole genome shotgun (WGS) entry which is preliminary data.</text>
</comment>
<dbReference type="EMBL" id="JAEVLS010000002">
    <property type="protein sequence ID" value="MBM0105091.1"/>
    <property type="molecule type" value="Genomic_DNA"/>
</dbReference>
<evidence type="ECO:0000313" key="4">
    <source>
        <dbReference type="Proteomes" id="UP000661077"/>
    </source>
</evidence>
<feature type="compositionally biased region" description="Basic and acidic residues" evidence="1">
    <location>
        <begin position="184"/>
        <end position="203"/>
    </location>
</feature>
<organism evidence="3 4">
    <name type="scientific">Steroidobacter gossypii</name>
    <dbReference type="NCBI Taxonomy" id="2805490"/>
    <lineage>
        <taxon>Bacteria</taxon>
        <taxon>Pseudomonadati</taxon>
        <taxon>Pseudomonadota</taxon>
        <taxon>Gammaproteobacteria</taxon>
        <taxon>Steroidobacterales</taxon>
        <taxon>Steroidobacteraceae</taxon>
        <taxon>Steroidobacter</taxon>
    </lineage>
</organism>
<evidence type="ECO:0000256" key="1">
    <source>
        <dbReference type="SAM" id="MobiDB-lite"/>
    </source>
</evidence>
<feature type="region of interest" description="Disordered" evidence="1">
    <location>
        <begin position="163"/>
        <end position="212"/>
    </location>
</feature>
<keyword evidence="4" id="KW-1185">Reference proteome</keyword>
<reference evidence="3 4" key="1">
    <citation type="journal article" date="2021" name="Int. J. Syst. Evol. Microbiol.">
        <title>Steroidobacter gossypii sp. nov., isolated from soil of cotton cropping field.</title>
        <authorList>
            <person name="Huang R."/>
            <person name="Yang S."/>
            <person name="Zhen C."/>
            <person name="Liu W."/>
        </authorList>
    </citation>
    <scope>NUCLEOTIDE SEQUENCE [LARGE SCALE GENOMIC DNA]</scope>
    <source>
        <strain evidence="3 4">S1-65</strain>
    </source>
</reference>
<dbReference type="RefSeq" id="WP_203167155.1">
    <property type="nucleotide sequence ID" value="NZ_JAEVLS010000002.1"/>
</dbReference>
<evidence type="ECO:0000313" key="3">
    <source>
        <dbReference type="EMBL" id="MBM0105091.1"/>
    </source>
</evidence>
<protein>
    <submittedName>
        <fullName evidence="3">Uncharacterized protein</fullName>
    </submittedName>
</protein>
<dbReference type="Proteomes" id="UP000661077">
    <property type="component" value="Unassembled WGS sequence"/>
</dbReference>
<keyword evidence="2" id="KW-0732">Signal</keyword>
<feature type="region of interest" description="Disordered" evidence="1">
    <location>
        <begin position="242"/>
        <end position="261"/>
    </location>
</feature>
<feature type="signal peptide" evidence="2">
    <location>
        <begin position="1"/>
        <end position="21"/>
    </location>
</feature>
<feature type="chain" id="PRO_5045566417" evidence="2">
    <location>
        <begin position="22"/>
        <end position="261"/>
    </location>
</feature>
<sequence length="261" mass="29363">MRPFSLLMLTLATVLPWQAQASHDRAPAYIHRWARVEVFDRTAGHPLPIYVHHDRLYVAGEPGHQYELRITNRSNERLLAVTSVDGVNVISGKTAQEKQSGYVLDPWGGVHVEGWRKSLNEVATFYFTRWSDSYAARTGRPEHVGVIGVAVFREQPFCCHRPHFGGERTTGAAPAPSAQADEQSLSREESERLGTGHGHREGSPAHYVDFQRASNTPDETIVIYYDSRKNLTARGVIRESHRYAEHTPPNPFPEGMFVPDP</sequence>
<name>A0ABS1WVT3_9GAMM</name>